<dbReference type="EMBL" id="BAAAHU010000022">
    <property type="protein sequence ID" value="GAA1009773.1"/>
    <property type="molecule type" value="Genomic_DNA"/>
</dbReference>
<proteinExistence type="predicted"/>
<accession>A0ABN1SYR4</accession>
<keyword evidence="2" id="KW-0472">Membrane</keyword>
<comment type="caution">
    <text evidence="3">The sequence shown here is derived from an EMBL/GenBank/DDBJ whole genome shotgun (WGS) entry which is preliminary data.</text>
</comment>
<keyword evidence="2" id="KW-0812">Transmembrane</keyword>
<sequence length="119" mass="13691">MRLSSQRLNGYRRRGISETEGRQRRHAAGKGTGMTGKSEPDDWEREFDLRWADAAEHKEPSARARMLAARWRNNPPDPVPFRADPDRVARRRSRWMSTVVVLGCVALVIVFLGYLQTRA</sequence>
<dbReference type="Proteomes" id="UP001501072">
    <property type="component" value="Unassembled WGS sequence"/>
</dbReference>
<evidence type="ECO:0008006" key="5">
    <source>
        <dbReference type="Google" id="ProtNLM"/>
    </source>
</evidence>
<organism evidence="3 4">
    <name type="scientific">Streptomyces thermogriseus</name>
    <dbReference type="NCBI Taxonomy" id="75292"/>
    <lineage>
        <taxon>Bacteria</taxon>
        <taxon>Bacillati</taxon>
        <taxon>Actinomycetota</taxon>
        <taxon>Actinomycetes</taxon>
        <taxon>Kitasatosporales</taxon>
        <taxon>Streptomycetaceae</taxon>
        <taxon>Streptomyces</taxon>
    </lineage>
</organism>
<feature type="region of interest" description="Disordered" evidence="1">
    <location>
        <begin position="1"/>
        <end position="42"/>
    </location>
</feature>
<reference evidence="3 4" key="1">
    <citation type="journal article" date="2019" name="Int. J. Syst. Evol. Microbiol.">
        <title>The Global Catalogue of Microorganisms (GCM) 10K type strain sequencing project: providing services to taxonomists for standard genome sequencing and annotation.</title>
        <authorList>
            <consortium name="The Broad Institute Genomics Platform"/>
            <consortium name="The Broad Institute Genome Sequencing Center for Infectious Disease"/>
            <person name="Wu L."/>
            <person name="Ma J."/>
        </authorList>
    </citation>
    <scope>NUCLEOTIDE SEQUENCE [LARGE SCALE GENOMIC DNA]</scope>
    <source>
        <strain evidence="3 4">JCM 11269</strain>
    </source>
</reference>
<evidence type="ECO:0000256" key="1">
    <source>
        <dbReference type="SAM" id="MobiDB-lite"/>
    </source>
</evidence>
<keyword evidence="2" id="KW-1133">Transmembrane helix</keyword>
<evidence type="ECO:0000313" key="3">
    <source>
        <dbReference type="EMBL" id="GAA1009773.1"/>
    </source>
</evidence>
<keyword evidence="4" id="KW-1185">Reference proteome</keyword>
<feature type="transmembrane region" description="Helical" evidence="2">
    <location>
        <begin position="95"/>
        <end position="115"/>
    </location>
</feature>
<name>A0ABN1SYR4_9ACTN</name>
<evidence type="ECO:0000313" key="4">
    <source>
        <dbReference type="Proteomes" id="UP001501072"/>
    </source>
</evidence>
<evidence type="ECO:0000256" key="2">
    <source>
        <dbReference type="SAM" id="Phobius"/>
    </source>
</evidence>
<gene>
    <name evidence="3" type="ORF">GCM10009564_25950</name>
</gene>
<protein>
    <recommendedName>
        <fullName evidence="5">Integral membrane protein</fullName>
    </recommendedName>
</protein>